<evidence type="ECO:0000256" key="1">
    <source>
        <dbReference type="ARBA" id="ARBA00009787"/>
    </source>
</evidence>
<name>A0A2U3L5T9_9FIRM</name>
<dbReference type="EMBL" id="OMOF01000314">
    <property type="protein sequence ID" value="SPF47257.1"/>
    <property type="molecule type" value="Genomic_DNA"/>
</dbReference>
<feature type="domain" description="Transposase (putative) YhgA-like" evidence="2">
    <location>
        <begin position="5"/>
        <end position="209"/>
    </location>
</feature>
<evidence type="ECO:0000313" key="3">
    <source>
        <dbReference type="EMBL" id="SPF47257.1"/>
    </source>
</evidence>
<dbReference type="NCBIfam" id="TIGR01784">
    <property type="entry name" value="T_den_put_tspse"/>
    <property type="match status" value="1"/>
</dbReference>
<dbReference type="OrthoDB" id="1980949at2"/>
<dbReference type="Pfam" id="PF04754">
    <property type="entry name" value="Transposase_31"/>
    <property type="match status" value="1"/>
</dbReference>
<organism evidence="3 4">
    <name type="scientific">Candidatus Desulfosporosinus infrequens</name>
    <dbReference type="NCBI Taxonomy" id="2043169"/>
    <lineage>
        <taxon>Bacteria</taxon>
        <taxon>Bacillati</taxon>
        <taxon>Bacillota</taxon>
        <taxon>Clostridia</taxon>
        <taxon>Eubacteriales</taxon>
        <taxon>Desulfitobacteriaceae</taxon>
        <taxon>Desulfosporosinus</taxon>
    </lineage>
</organism>
<proteinExistence type="inferred from homology"/>
<evidence type="ECO:0000313" key="4">
    <source>
        <dbReference type="Proteomes" id="UP000238916"/>
    </source>
</evidence>
<dbReference type="Proteomes" id="UP000238916">
    <property type="component" value="Unassembled WGS sequence"/>
</dbReference>
<dbReference type="GO" id="GO:0006310">
    <property type="term" value="P:DNA recombination"/>
    <property type="evidence" value="ECO:0007669"/>
    <property type="project" value="TreeGrafter"/>
</dbReference>
<dbReference type="InterPro" id="IPR010106">
    <property type="entry name" value="RpnA"/>
</dbReference>
<evidence type="ECO:0000259" key="2">
    <source>
        <dbReference type="Pfam" id="PF04754"/>
    </source>
</evidence>
<accession>A0A2U3L5T9</accession>
<dbReference type="AlphaFoldDB" id="A0A2U3L5T9"/>
<reference evidence="4" key="1">
    <citation type="submission" date="2018-02" db="EMBL/GenBank/DDBJ databases">
        <authorList>
            <person name="Hausmann B."/>
        </authorList>
    </citation>
    <scope>NUCLEOTIDE SEQUENCE [LARGE SCALE GENOMIC DNA]</scope>
    <source>
        <strain evidence="4">Peat soil MAG SbF1</strain>
    </source>
</reference>
<dbReference type="PANTHER" id="PTHR34611">
    <property type="match status" value="1"/>
</dbReference>
<protein>
    <recommendedName>
        <fullName evidence="2">Transposase (putative) YhgA-like domain-containing protein</fullName>
    </recommendedName>
</protein>
<dbReference type="GO" id="GO:1990238">
    <property type="term" value="F:double-stranded DNA endonuclease activity"/>
    <property type="evidence" value="ECO:0007669"/>
    <property type="project" value="TreeGrafter"/>
</dbReference>
<dbReference type="InterPro" id="IPR006842">
    <property type="entry name" value="Transposase_31"/>
</dbReference>
<sequence>MKVQNPHDKFFKETFSNVEVARDFIKHYVPENILKIIDVNTLEPQKDSFINEDLQEVFSDMLFKVRINKKKGYLYFLFEHKSYTSKNVSFQLLKYMIEIWEAKIKKEKTDELPMIIPLVIYHGNDKWNIKTTLGEMITGYKDLPEDLKKFIPDYEYLLYDISRYTDDEIKGEAQLRILLTIFRDIFTKDNKCLQESILRAAEYLRELDDKETGIEYFETFMRYVFSAGKNLTKEDIVEIIEKMEYIYPEGSEVVMNIAEKLRQEGKEEGIMAGMEKGIELGAKQRAIEVAKKLIEINLTIQQITEATGLPKIEVEKIAQEMKH</sequence>
<dbReference type="PANTHER" id="PTHR34611:SF2">
    <property type="entry name" value="INACTIVE RECOMBINATION-PROMOTING NUCLEASE-LIKE PROTEIN RPNE-RELATED"/>
    <property type="match status" value="1"/>
</dbReference>
<gene>
    <name evidence="3" type="ORF">SBF1_3810012</name>
</gene>
<dbReference type="InterPro" id="IPR051699">
    <property type="entry name" value="Rpn/YhgA-like_nuclease"/>
</dbReference>
<comment type="similarity">
    <text evidence="1">Belongs to the Rpn/YhgA-like nuclease family.</text>
</comment>